<keyword evidence="2 4" id="KW-0808">Transferase</keyword>
<sequence>MLAAEFLTAAALLRAVLGRHAGIAPADVRVDRRCPDCSGHHGRPRPLDSPELGVSVAHAGGRVAVAVAHGMRAGVDVERSGRVTDADSLSAAVCSPGEAEYVRAQHPALRPRVLVDLWTRKEAVLKLLGTGLRVPPRLLEVAAPGRPPALHPPADTDVRLPAALTLRPLTACGPGFTATLATSKAPAALREQPAEALLASLRSGGSA</sequence>
<proteinExistence type="inferred from homology"/>
<dbReference type="InterPro" id="IPR050559">
    <property type="entry name" value="P-Pant_transferase_sf"/>
</dbReference>
<comment type="similarity">
    <text evidence="1">Belongs to the P-Pant transferase superfamily. Gsp/Sfp/HetI/AcpT family.</text>
</comment>
<evidence type="ECO:0000259" key="3">
    <source>
        <dbReference type="Pfam" id="PF01648"/>
    </source>
</evidence>
<comment type="caution">
    <text evidence="4">The sequence shown here is derived from an EMBL/GenBank/DDBJ whole genome shotgun (WGS) entry which is preliminary data.</text>
</comment>
<dbReference type="InterPro" id="IPR037143">
    <property type="entry name" value="4-PPantetheinyl_Trfase_dom_sf"/>
</dbReference>
<dbReference type="EMBL" id="JBHSOE010000007">
    <property type="protein sequence ID" value="MFC5655108.1"/>
    <property type="molecule type" value="Genomic_DNA"/>
</dbReference>
<evidence type="ECO:0000313" key="5">
    <source>
        <dbReference type="Proteomes" id="UP001596065"/>
    </source>
</evidence>
<protein>
    <submittedName>
        <fullName evidence="4">4'-phosphopantetheinyl transferase family protein</fullName>
    </submittedName>
</protein>
<organism evidence="4 5">
    <name type="scientific">Streptomyces nogalater</name>
    <dbReference type="NCBI Taxonomy" id="38314"/>
    <lineage>
        <taxon>Bacteria</taxon>
        <taxon>Bacillati</taxon>
        <taxon>Actinomycetota</taxon>
        <taxon>Actinomycetes</taxon>
        <taxon>Kitasatosporales</taxon>
        <taxon>Streptomycetaceae</taxon>
        <taxon>Streptomyces</taxon>
    </lineage>
</organism>
<gene>
    <name evidence="4" type="ORF">ACFP3J_06340</name>
</gene>
<dbReference type="PANTHER" id="PTHR12215">
    <property type="entry name" value="PHOSPHOPANTETHEINE TRANSFERASE"/>
    <property type="match status" value="1"/>
</dbReference>
<dbReference type="Proteomes" id="UP001596065">
    <property type="component" value="Unassembled WGS sequence"/>
</dbReference>
<keyword evidence="5" id="KW-1185">Reference proteome</keyword>
<accession>A0ABW0WA64</accession>
<dbReference type="PANTHER" id="PTHR12215:SF10">
    <property type="entry name" value="L-AMINOADIPATE-SEMIALDEHYDE DEHYDROGENASE-PHOSPHOPANTETHEINYL TRANSFERASE"/>
    <property type="match status" value="1"/>
</dbReference>
<dbReference type="SUPFAM" id="SSF56214">
    <property type="entry name" value="4'-phosphopantetheinyl transferase"/>
    <property type="match status" value="2"/>
</dbReference>
<name>A0ABW0WA64_STRNO</name>
<reference evidence="5" key="1">
    <citation type="journal article" date="2019" name="Int. J. Syst. Evol. Microbiol.">
        <title>The Global Catalogue of Microorganisms (GCM) 10K type strain sequencing project: providing services to taxonomists for standard genome sequencing and annotation.</title>
        <authorList>
            <consortium name="The Broad Institute Genomics Platform"/>
            <consortium name="The Broad Institute Genome Sequencing Center for Infectious Disease"/>
            <person name="Wu L."/>
            <person name="Ma J."/>
        </authorList>
    </citation>
    <scope>NUCLEOTIDE SEQUENCE [LARGE SCALE GENOMIC DNA]</scope>
    <source>
        <strain evidence="5">KCTC 5701</strain>
    </source>
</reference>
<dbReference type="InterPro" id="IPR008278">
    <property type="entry name" value="4-PPantetheinyl_Trfase_dom"/>
</dbReference>
<dbReference type="RefSeq" id="WP_344348256.1">
    <property type="nucleotide sequence ID" value="NZ_BAAASM010000014.1"/>
</dbReference>
<evidence type="ECO:0000313" key="4">
    <source>
        <dbReference type="EMBL" id="MFC5655108.1"/>
    </source>
</evidence>
<feature type="domain" description="4'-phosphopantetheinyl transferase" evidence="3">
    <location>
        <begin position="74"/>
        <end position="143"/>
    </location>
</feature>
<evidence type="ECO:0000256" key="1">
    <source>
        <dbReference type="ARBA" id="ARBA00010990"/>
    </source>
</evidence>
<dbReference type="GO" id="GO:0016740">
    <property type="term" value="F:transferase activity"/>
    <property type="evidence" value="ECO:0007669"/>
    <property type="project" value="UniProtKB-KW"/>
</dbReference>
<dbReference type="Gene3D" id="3.90.470.20">
    <property type="entry name" value="4'-phosphopantetheinyl transferase domain"/>
    <property type="match status" value="1"/>
</dbReference>
<evidence type="ECO:0000256" key="2">
    <source>
        <dbReference type="ARBA" id="ARBA00022679"/>
    </source>
</evidence>
<dbReference type="Pfam" id="PF01648">
    <property type="entry name" value="ACPS"/>
    <property type="match status" value="1"/>
</dbReference>